<evidence type="ECO:0000313" key="1">
    <source>
        <dbReference type="EMBL" id="MBB5224292.1"/>
    </source>
</evidence>
<keyword evidence="2" id="KW-1185">Reference proteome</keyword>
<accession>A0A840SZ02</accession>
<dbReference type="Pfam" id="PF09485">
    <property type="entry name" value="CRISPR_Cse2"/>
    <property type="match status" value="1"/>
</dbReference>
<sequence length="175" mass="19180">MSAAEDDKTPARIILGWWSHALADRQSGRARALAARLRRASPVEALAEREVHDLAGALNLRDGLRLTRIVTLLAEVRTHSPQTLMQRLGGPDPALSPLRFQRLMRASVEELPDALRRAIGLAERSCNVAALGEDLLYWSEKTRLRWSFQYFGGAAPLSLSIGSPSGGTPSKETTE</sequence>
<name>A0A840SZ02_9RHOB</name>
<protein>
    <submittedName>
        <fullName evidence="1">CRISPR system Cascade subunit CasB</fullName>
    </submittedName>
</protein>
<comment type="caution">
    <text evidence="1">The sequence shown here is derived from an EMBL/GenBank/DDBJ whole genome shotgun (WGS) entry which is preliminary data.</text>
</comment>
<dbReference type="InterPro" id="IPR013382">
    <property type="entry name" value="CRISPR-assoc_prot_Cse2"/>
</dbReference>
<dbReference type="RefSeq" id="WP_184154829.1">
    <property type="nucleotide sequence ID" value="NZ_JACHFM010000006.1"/>
</dbReference>
<proteinExistence type="predicted"/>
<dbReference type="InterPro" id="IPR038287">
    <property type="entry name" value="Cse2_sf"/>
</dbReference>
<reference evidence="1 2" key="1">
    <citation type="submission" date="2020-08" db="EMBL/GenBank/DDBJ databases">
        <title>Genomic Encyclopedia of Type Strains, Phase IV (KMG-IV): sequencing the most valuable type-strain genomes for metagenomic binning, comparative biology and taxonomic classification.</title>
        <authorList>
            <person name="Goeker M."/>
        </authorList>
    </citation>
    <scope>NUCLEOTIDE SEQUENCE [LARGE SCALE GENOMIC DNA]</scope>
    <source>
        <strain evidence="1 2">DSM 101730</strain>
    </source>
</reference>
<dbReference type="EMBL" id="JACHFM010000006">
    <property type="protein sequence ID" value="MBB5224292.1"/>
    <property type="molecule type" value="Genomic_DNA"/>
</dbReference>
<dbReference type="NCBIfam" id="TIGR02548">
    <property type="entry name" value="casB_cse2"/>
    <property type="match status" value="1"/>
</dbReference>
<dbReference type="Gene3D" id="1.10.520.40">
    <property type="entry name" value="CRISPR-associated protein Cse2"/>
    <property type="match status" value="1"/>
</dbReference>
<organism evidence="1 2">
    <name type="scientific">Amaricoccus macauensis</name>
    <dbReference type="NCBI Taxonomy" id="57001"/>
    <lineage>
        <taxon>Bacteria</taxon>
        <taxon>Pseudomonadati</taxon>
        <taxon>Pseudomonadota</taxon>
        <taxon>Alphaproteobacteria</taxon>
        <taxon>Rhodobacterales</taxon>
        <taxon>Paracoccaceae</taxon>
        <taxon>Amaricoccus</taxon>
    </lineage>
</organism>
<gene>
    <name evidence="1" type="ORF">HNP73_004261</name>
</gene>
<evidence type="ECO:0000313" key="2">
    <source>
        <dbReference type="Proteomes" id="UP000549457"/>
    </source>
</evidence>
<dbReference type="AlphaFoldDB" id="A0A840SZ02"/>
<dbReference type="Proteomes" id="UP000549457">
    <property type="component" value="Unassembled WGS sequence"/>
</dbReference>